<dbReference type="Pfam" id="PF00990">
    <property type="entry name" value="GGDEF"/>
    <property type="match status" value="1"/>
</dbReference>
<dbReference type="EMBL" id="WOSY01000001">
    <property type="protein sequence ID" value="NHN87039.1"/>
    <property type="molecule type" value="Genomic_DNA"/>
</dbReference>
<dbReference type="SUPFAM" id="SSF55073">
    <property type="entry name" value="Nucleotide cyclase"/>
    <property type="match status" value="1"/>
</dbReference>
<keyword evidence="3" id="KW-0472">Membrane</keyword>
<dbReference type="InterPro" id="IPR043128">
    <property type="entry name" value="Rev_trsase/Diguanyl_cyclase"/>
</dbReference>
<gene>
    <name evidence="5" type="ORF">GOB81_00080</name>
</gene>
<feature type="domain" description="GGDEF" evidence="4">
    <location>
        <begin position="863"/>
        <end position="994"/>
    </location>
</feature>
<dbReference type="Gene3D" id="3.30.70.270">
    <property type="match status" value="1"/>
</dbReference>
<evidence type="ECO:0000259" key="4">
    <source>
        <dbReference type="PROSITE" id="PS50887"/>
    </source>
</evidence>
<protein>
    <recommendedName>
        <fullName evidence="1">diguanylate cyclase</fullName>
        <ecNumber evidence="1">2.7.7.65</ecNumber>
    </recommendedName>
</protein>
<dbReference type="Gene3D" id="2.130.10.10">
    <property type="entry name" value="YVTN repeat-like/Quinoprotein amine dehydrogenase"/>
    <property type="match status" value="3"/>
</dbReference>
<comment type="caution">
    <text evidence="5">The sequence shown here is derived from an EMBL/GenBank/DDBJ whole genome shotgun (WGS) entry which is preliminary data.</text>
</comment>
<comment type="catalytic activity">
    <reaction evidence="2">
        <text>2 GTP = 3',3'-c-di-GMP + 2 diphosphate</text>
        <dbReference type="Rhea" id="RHEA:24898"/>
        <dbReference type="ChEBI" id="CHEBI:33019"/>
        <dbReference type="ChEBI" id="CHEBI:37565"/>
        <dbReference type="ChEBI" id="CHEBI:58805"/>
        <dbReference type="EC" id="2.7.7.65"/>
    </reaction>
</comment>
<evidence type="ECO:0000313" key="6">
    <source>
        <dbReference type="Proteomes" id="UP000631653"/>
    </source>
</evidence>
<keyword evidence="3" id="KW-1133">Transmembrane helix</keyword>
<dbReference type="PANTHER" id="PTHR45138">
    <property type="entry name" value="REGULATORY COMPONENTS OF SENSORY TRANSDUCTION SYSTEM"/>
    <property type="match status" value="1"/>
</dbReference>
<feature type="transmembrane region" description="Helical" evidence="3">
    <location>
        <begin position="782"/>
        <end position="801"/>
    </location>
</feature>
<organism evidence="5 6">
    <name type="scientific">Acetobacter conturbans</name>
    <dbReference type="NCBI Taxonomy" id="1737472"/>
    <lineage>
        <taxon>Bacteria</taxon>
        <taxon>Pseudomonadati</taxon>
        <taxon>Pseudomonadota</taxon>
        <taxon>Alphaproteobacteria</taxon>
        <taxon>Acetobacterales</taxon>
        <taxon>Acetobacteraceae</taxon>
        <taxon>Acetobacter</taxon>
    </lineage>
</organism>
<name>A0ABX0JZX3_9PROT</name>
<dbReference type="InterPro" id="IPR015943">
    <property type="entry name" value="WD40/YVTN_repeat-like_dom_sf"/>
</dbReference>
<evidence type="ECO:0000313" key="5">
    <source>
        <dbReference type="EMBL" id="NHN87039.1"/>
    </source>
</evidence>
<reference evidence="5 6" key="1">
    <citation type="journal article" date="2020" name="Int. J. Syst. Evol. Microbiol.">
        <title>Novel acetic acid bacteria from cider fermentations: Acetobacter conturbans sp. nov. and Acetobacter fallax sp. nov.</title>
        <authorList>
            <person name="Sombolestani A.S."/>
            <person name="Cleenwerck I."/>
            <person name="Cnockaert M."/>
            <person name="Borremans W."/>
            <person name="Wieme A.D."/>
            <person name="De Vuyst L."/>
            <person name="Vandamme P."/>
        </authorList>
    </citation>
    <scope>NUCLEOTIDE SEQUENCE [LARGE SCALE GENOMIC DNA]</scope>
    <source>
        <strain evidence="5 6">LMG 1627</strain>
    </source>
</reference>
<dbReference type="SUPFAM" id="SSF63829">
    <property type="entry name" value="Calcium-dependent phosphotriesterase"/>
    <property type="match status" value="1"/>
</dbReference>
<evidence type="ECO:0000256" key="1">
    <source>
        <dbReference type="ARBA" id="ARBA00012528"/>
    </source>
</evidence>
<dbReference type="Pfam" id="PF07494">
    <property type="entry name" value="Reg_prop"/>
    <property type="match status" value="1"/>
</dbReference>
<evidence type="ECO:0000256" key="3">
    <source>
        <dbReference type="SAM" id="Phobius"/>
    </source>
</evidence>
<evidence type="ECO:0000256" key="2">
    <source>
        <dbReference type="ARBA" id="ARBA00034247"/>
    </source>
</evidence>
<dbReference type="Proteomes" id="UP000631653">
    <property type="component" value="Unassembled WGS sequence"/>
</dbReference>
<dbReference type="PANTHER" id="PTHR45138:SF9">
    <property type="entry name" value="DIGUANYLATE CYCLASE DGCM-RELATED"/>
    <property type="match status" value="1"/>
</dbReference>
<proteinExistence type="predicted"/>
<dbReference type="RefSeq" id="WP_173568350.1">
    <property type="nucleotide sequence ID" value="NZ_WOSY01000001.1"/>
</dbReference>
<dbReference type="InterPro" id="IPR011110">
    <property type="entry name" value="Reg_prop"/>
</dbReference>
<dbReference type="NCBIfam" id="TIGR00254">
    <property type="entry name" value="GGDEF"/>
    <property type="match status" value="1"/>
</dbReference>
<dbReference type="Gene3D" id="2.60.40.10">
    <property type="entry name" value="Immunoglobulins"/>
    <property type="match status" value="1"/>
</dbReference>
<dbReference type="PROSITE" id="PS50887">
    <property type="entry name" value="GGDEF"/>
    <property type="match status" value="1"/>
</dbReference>
<dbReference type="CDD" id="cd01949">
    <property type="entry name" value="GGDEF"/>
    <property type="match status" value="1"/>
</dbReference>
<keyword evidence="6" id="KW-1185">Reference proteome</keyword>
<accession>A0ABX0JZX3</accession>
<dbReference type="InterPro" id="IPR050469">
    <property type="entry name" value="Diguanylate_Cyclase"/>
</dbReference>
<dbReference type="InterPro" id="IPR013783">
    <property type="entry name" value="Ig-like_fold"/>
</dbReference>
<keyword evidence="3" id="KW-0812">Transmembrane</keyword>
<sequence>MLYFSSSRKITFQKNNFLCLLLRLWKHAISLFKLNCGALLFFSSIIVCLSQAATAQTLRLFDGQGGLANLAVNIFAQDSDGFLYVGTETGLFVSSGGDFIRQDKPDGTPFLNITAIVENTDGELLLASGEELWLRRENQFKKIDFLGKGKISLVSSGSDFLILDGNGPIKAGGLWRIHHHAARTAFEVTPLIDTYPDNESLLQNPLLNRRLTGILTVNRAIWFACETALCRYDDGRVEVFDTRKGVPEDSWVAFAKANDGTIFARSLKKLVRISANGIVSVENIPFSTPSYFQNHQNSLFLIVAVDGSVLTPGNESLVSRSAAGYWDEMAWPSGLVPQLVTSGFYDRENGVWMNSPGRGIIRLAGYPFWRTFRSNDEIVPERVSSVRYDNLGNLWVAASNGLFKYEWNEKTQKQKKLLLYVNINNLSSLVRTADGAIWAVEKGKGLVRIDPSTSKIRKIPSPNPTTGALLLDSAGRMWIGTFDGIIRLDDPLKTVPYLPRIMALSGRRINQFCFDQFGRLLVLSNDVLFQQKSGEEIFEPRIDVSNFDIGEGHSMAISPSNDILLLGSKGTIRKILLPDDGEPTVSVLDGSPKDGRITTIFRDMRGWIWLAGSQGIDVLTFKGWAHFDSGSGLASSRIITNSISEDEDGSVWIGTEENLVHFINQDFLSPLPNLHTNIVSAQLGKSNILGKSSFWEVGEQNLHIHFVAPTFVDNGNVRYKYKLVGIDNNYNESSYATANYDDLNIKKIIFQVQAFDLLNNRSSSSAVMSAHSAALGGSGSRIIGWAICSVLAFMIVFACIYKKMVGMRQKKIDMAVRGRTRVMEEMQAQLLHQSRIDGLTGLLNRRTSLDELDSLISSGSPRDLIAVALIDIDHFKSINDTLGHQGGDYVLEQYGHRLRQSAGSGTLCGRYGGEELIVIFTSFMSVEDILSRIVKLHEHLREPMRCLEVDITVTCSIGVAVFMSGDTASQLVGRADRALYKGKRKGRNCVVFDQ</sequence>
<dbReference type="InterPro" id="IPR000160">
    <property type="entry name" value="GGDEF_dom"/>
</dbReference>
<dbReference type="EC" id="2.7.7.65" evidence="1"/>
<dbReference type="InterPro" id="IPR029787">
    <property type="entry name" value="Nucleotide_cyclase"/>
</dbReference>
<dbReference type="SMART" id="SM00267">
    <property type="entry name" value="GGDEF"/>
    <property type="match status" value="1"/>
</dbReference>